<evidence type="ECO:0000313" key="2">
    <source>
        <dbReference type="EMBL" id="TWI60896.1"/>
    </source>
</evidence>
<gene>
    <name evidence="2" type="ORF">IP91_04860</name>
</gene>
<dbReference type="AlphaFoldDB" id="A0A562QXN6"/>
<feature type="domain" description="AB hydrolase-1" evidence="1">
    <location>
        <begin position="59"/>
        <end position="296"/>
    </location>
</feature>
<organism evidence="2 3">
    <name type="scientific">Pseudoduganella lurida</name>
    <dbReference type="NCBI Taxonomy" id="1036180"/>
    <lineage>
        <taxon>Bacteria</taxon>
        <taxon>Pseudomonadati</taxon>
        <taxon>Pseudomonadota</taxon>
        <taxon>Betaproteobacteria</taxon>
        <taxon>Burkholderiales</taxon>
        <taxon>Oxalobacteraceae</taxon>
        <taxon>Telluria group</taxon>
        <taxon>Pseudoduganella</taxon>
    </lineage>
</organism>
<evidence type="ECO:0000313" key="3">
    <source>
        <dbReference type="Proteomes" id="UP000318431"/>
    </source>
</evidence>
<reference evidence="2 3" key="1">
    <citation type="journal article" date="2015" name="Stand. Genomic Sci.">
        <title>Genomic Encyclopedia of Bacterial and Archaeal Type Strains, Phase III: the genomes of soil and plant-associated and newly described type strains.</title>
        <authorList>
            <person name="Whitman W.B."/>
            <person name="Woyke T."/>
            <person name="Klenk H.P."/>
            <person name="Zhou Y."/>
            <person name="Lilburn T.G."/>
            <person name="Beck B.J."/>
            <person name="De Vos P."/>
            <person name="Vandamme P."/>
            <person name="Eisen J.A."/>
            <person name="Garrity G."/>
            <person name="Hugenholtz P."/>
            <person name="Kyrpides N.C."/>
        </authorList>
    </citation>
    <scope>NUCLEOTIDE SEQUENCE [LARGE SCALE GENOMIC DNA]</scope>
    <source>
        <strain evidence="2 3">CGMCC 1.10822</strain>
    </source>
</reference>
<dbReference type="Proteomes" id="UP000318431">
    <property type="component" value="Unassembled WGS sequence"/>
</dbReference>
<dbReference type="RefSeq" id="WP_145652922.1">
    <property type="nucleotide sequence ID" value="NZ_VLLB01000013.1"/>
</dbReference>
<dbReference type="EMBL" id="VLLB01000013">
    <property type="protein sequence ID" value="TWI60896.1"/>
    <property type="molecule type" value="Genomic_DNA"/>
</dbReference>
<dbReference type="Pfam" id="PF12697">
    <property type="entry name" value="Abhydrolase_6"/>
    <property type="match status" value="1"/>
</dbReference>
<dbReference type="InterPro" id="IPR050266">
    <property type="entry name" value="AB_hydrolase_sf"/>
</dbReference>
<name>A0A562QXN6_9BURK</name>
<accession>A0A562QXN6</accession>
<dbReference type="GO" id="GO:0016020">
    <property type="term" value="C:membrane"/>
    <property type="evidence" value="ECO:0007669"/>
    <property type="project" value="TreeGrafter"/>
</dbReference>
<dbReference type="PANTHER" id="PTHR43798">
    <property type="entry name" value="MONOACYLGLYCEROL LIPASE"/>
    <property type="match status" value="1"/>
</dbReference>
<evidence type="ECO:0000259" key="1">
    <source>
        <dbReference type="Pfam" id="PF12697"/>
    </source>
</evidence>
<dbReference type="OrthoDB" id="9780765at2"/>
<dbReference type="Gene3D" id="3.40.50.1820">
    <property type="entry name" value="alpha/beta hydrolase"/>
    <property type="match status" value="1"/>
</dbReference>
<protein>
    <submittedName>
        <fullName evidence="2">Pimeloyl-ACP methyl ester carboxylesterase</fullName>
    </submittedName>
</protein>
<proteinExistence type="predicted"/>
<dbReference type="PRINTS" id="PR00111">
    <property type="entry name" value="ABHYDROLASE"/>
</dbReference>
<dbReference type="SUPFAM" id="SSF53474">
    <property type="entry name" value="alpha/beta-Hydrolases"/>
    <property type="match status" value="1"/>
</dbReference>
<sequence length="308" mass="32804">MNSRIHTSLPAGAARLLLAMLLLAFNCLAYGAERHYTVIAPDGVSLAVQESGDPAGPAILFIHGLLGSRLNWEQQVASPALQRYRLVTYDLRGHGLSGKPAGAEAYREGRRWADDLAAVIAAMGRPGAPARPVLVGWSLGGAVISNYLAAHGDAAIAGAVYVDGVIELAADQITPHPQIYRDVTSPDLKTHLDAERAFLALCFRRQPDAVTFQRLLANAAMASWDMQTAVQTMSVAASAGLGKARLPVLLLYGAQDALVQAAPAIARARAINPRVRSIVYADSGHAPFIEEPERFNRDLAAFLQSLGQ</sequence>
<keyword evidence="3" id="KW-1185">Reference proteome</keyword>
<comment type="caution">
    <text evidence="2">The sequence shown here is derived from an EMBL/GenBank/DDBJ whole genome shotgun (WGS) entry which is preliminary data.</text>
</comment>
<dbReference type="InterPro" id="IPR000073">
    <property type="entry name" value="AB_hydrolase_1"/>
</dbReference>
<dbReference type="PANTHER" id="PTHR43798:SF33">
    <property type="entry name" value="HYDROLASE, PUTATIVE (AFU_ORTHOLOGUE AFUA_2G14860)-RELATED"/>
    <property type="match status" value="1"/>
</dbReference>
<dbReference type="InterPro" id="IPR029058">
    <property type="entry name" value="AB_hydrolase_fold"/>
</dbReference>